<dbReference type="PROSITE" id="PS00375">
    <property type="entry name" value="UDPGT"/>
    <property type="match status" value="1"/>
</dbReference>
<dbReference type="Pfam" id="PF00201">
    <property type="entry name" value="UDPGT"/>
    <property type="match status" value="1"/>
</dbReference>
<reference evidence="5 6" key="1">
    <citation type="submission" date="2024-11" db="EMBL/GenBank/DDBJ databases">
        <title>A near-complete genome assembly of Cinchona calisaya.</title>
        <authorList>
            <person name="Lian D.C."/>
            <person name="Zhao X.W."/>
            <person name="Wei L."/>
        </authorList>
    </citation>
    <scope>NUCLEOTIDE SEQUENCE [LARGE SCALE GENOMIC DNA]</scope>
    <source>
        <tissue evidence="5">Nenye</tissue>
    </source>
</reference>
<dbReference type="EC" id="2.4.1.-" evidence="4"/>
<dbReference type="CDD" id="cd03784">
    <property type="entry name" value="GT1_Gtf-like"/>
    <property type="match status" value="1"/>
</dbReference>
<proteinExistence type="inferred from homology"/>
<dbReference type="EMBL" id="JBJUIK010000008">
    <property type="protein sequence ID" value="KAL3521159.1"/>
    <property type="molecule type" value="Genomic_DNA"/>
</dbReference>
<sequence>MDHQEKPLPHVLIFPLPIQSPVNSMLKLAELLCLAGLHVTFLNTKHNHKRLLRYTNVQSRLAQYGGRFHIETVEDGLPEDSHTVEQFAEILDSLQSVAEPLLRELLKGGGSSGTSDGKSKPPITCIIAEGLYYYAVDVAEEMGIPIILFETISPCCVWVYLCVAKLIEAGELPFKGYDLDAPVTSIPGMEGLLRCRDLPEFCRRDSPAKRNAELAMAGARNIPRVAGLILNTFEVLEGHFLHHIKSQARDVYTIGPLQLHLKTRLAAHKIEVPDLSNSLWAEDTSCLTWLDSQPMKSVIYISFGSLTNLTNDEFMEFWQGIINSGQRFLWVIRPGSIKGKELGHDEFLKELSKGTNEMGLILSWVRQEEVIKHPAIGGFLTHSGWNSTLESIIGGVPMICWPHYVDQLVTSRFVSEMWKIGLDMKDTCDRSIIEKMVRDVMERKYEFDESGEKLSKLAKESVVEGGSSHIDLERLVQDIKRLSIEGFSNGKSLQLN</sequence>
<dbReference type="SUPFAM" id="SSF53756">
    <property type="entry name" value="UDP-Glycosyltransferase/glycogen phosphorylase"/>
    <property type="match status" value="1"/>
</dbReference>
<dbReference type="Proteomes" id="UP001630127">
    <property type="component" value="Unassembled WGS sequence"/>
</dbReference>
<evidence type="ECO:0000256" key="3">
    <source>
        <dbReference type="RuleBase" id="RU003718"/>
    </source>
</evidence>
<dbReference type="InterPro" id="IPR002213">
    <property type="entry name" value="UDP_glucos_trans"/>
</dbReference>
<keyword evidence="6" id="KW-1185">Reference proteome</keyword>
<protein>
    <recommendedName>
        <fullName evidence="4">Glycosyltransferase</fullName>
        <ecNumber evidence="4">2.4.1.-</ecNumber>
    </recommendedName>
</protein>
<accession>A0ABD2ZP14</accession>
<dbReference type="Gene3D" id="3.40.50.2000">
    <property type="entry name" value="Glycogen Phosphorylase B"/>
    <property type="match status" value="2"/>
</dbReference>
<dbReference type="InterPro" id="IPR035595">
    <property type="entry name" value="UDP_glycos_trans_CS"/>
</dbReference>
<evidence type="ECO:0000256" key="1">
    <source>
        <dbReference type="ARBA" id="ARBA00009995"/>
    </source>
</evidence>
<keyword evidence="2 3" id="KW-0808">Transferase</keyword>
<dbReference type="GO" id="GO:1900994">
    <property type="term" value="P:(-)-secologanin biosynthetic process"/>
    <property type="evidence" value="ECO:0007669"/>
    <property type="project" value="UniProtKB-ARBA"/>
</dbReference>
<comment type="similarity">
    <text evidence="1 3">Belongs to the UDP-glycosyltransferase family.</text>
</comment>
<comment type="caution">
    <text evidence="5">The sequence shown here is derived from an EMBL/GenBank/DDBJ whole genome shotgun (WGS) entry which is preliminary data.</text>
</comment>
<name>A0ABD2ZP14_9GENT</name>
<gene>
    <name evidence="5" type="ORF">ACH5RR_019308</name>
</gene>
<evidence type="ECO:0000256" key="4">
    <source>
        <dbReference type="RuleBase" id="RU362057"/>
    </source>
</evidence>
<dbReference type="PANTHER" id="PTHR11926:SF1427">
    <property type="entry name" value="GLYCOSYLTRANSFERASE"/>
    <property type="match status" value="1"/>
</dbReference>
<dbReference type="FunFam" id="3.40.50.2000:FF:000040">
    <property type="entry name" value="UDP-glycosyltransferase 76C1"/>
    <property type="match status" value="1"/>
</dbReference>
<organism evidence="5 6">
    <name type="scientific">Cinchona calisaya</name>
    <dbReference type="NCBI Taxonomy" id="153742"/>
    <lineage>
        <taxon>Eukaryota</taxon>
        <taxon>Viridiplantae</taxon>
        <taxon>Streptophyta</taxon>
        <taxon>Embryophyta</taxon>
        <taxon>Tracheophyta</taxon>
        <taxon>Spermatophyta</taxon>
        <taxon>Magnoliopsida</taxon>
        <taxon>eudicotyledons</taxon>
        <taxon>Gunneridae</taxon>
        <taxon>Pentapetalae</taxon>
        <taxon>asterids</taxon>
        <taxon>lamiids</taxon>
        <taxon>Gentianales</taxon>
        <taxon>Rubiaceae</taxon>
        <taxon>Cinchonoideae</taxon>
        <taxon>Cinchoneae</taxon>
        <taxon>Cinchona</taxon>
    </lineage>
</organism>
<evidence type="ECO:0000256" key="2">
    <source>
        <dbReference type="ARBA" id="ARBA00022679"/>
    </source>
</evidence>
<dbReference type="PANTHER" id="PTHR11926">
    <property type="entry name" value="GLUCOSYL/GLUCURONOSYL TRANSFERASES"/>
    <property type="match status" value="1"/>
</dbReference>
<dbReference type="AlphaFoldDB" id="A0ABD2ZP14"/>
<evidence type="ECO:0000313" key="5">
    <source>
        <dbReference type="EMBL" id="KAL3521159.1"/>
    </source>
</evidence>
<dbReference type="GO" id="GO:0035251">
    <property type="term" value="F:UDP-glucosyltransferase activity"/>
    <property type="evidence" value="ECO:0007669"/>
    <property type="project" value="UniProtKB-ARBA"/>
</dbReference>
<keyword evidence="3" id="KW-0328">Glycosyltransferase</keyword>
<evidence type="ECO:0000313" key="6">
    <source>
        <dbReference type="Proteomes" id="UP001630127"/>
    </source>
</evidence>